<comment type="caution">
    <text evidence="1">The sequence shown here is derived from an EMBL/GenBank/DDBJ whole genome shotgun (WGS) entry which is preliminary data.</text>
</comment>
<organism evidence="1 2">
    <name type="scientific">Symbiodinium pilosum</name>
    <name type="common">Dinoflagellate</name>
    <dbReference type="NCBI Taxonomy" id="2952"/>
    <lineage>
        <taxon>Eukaryota</taxon>
        <taxon>Sar</taxon>
        <taxon>Alveolata</taxon>
        <taxon>Dinophyceae</taxon>
        <taxon>Suessiales</taxon>
        <taxon>Symbiodiniaceae</taxon>
        <taxon>Symbiodinium</taxon>
    </lineage>
</organism>
<dbReference type="OrthoDB" id="10423089at2759"/>
<dbReference type="AlphaFoldDB" id="A0A812YI15"/>
<reference evidence="1" key="1">
    <citation type="submission" date="2021-02" db="EMBL/GenBank/DDBJ databases">
        <authorList>
            <person name="Dougan E. K."/>
            <person name="Rhodes N."/>
            <person name="Thang M."/>
            <person name="Chan C."/>
        </authorList>
    </citation>
    <scope>NUCLEOTIDE SEQUENCE</scope>
</reference>
<keyword evidence="2" id="KW-1185">Reference proteome</keyword>
<dbReference type="Proteomes" id="UP000649617">
    <property type="component" value="Unassembled WGS sequence"/>
</dbReference>
<evidence type="ECO:0000313" key="1">
    <source>
        <dbReference type="EMBL" id="CAE7776968.1"/>
    </source>
</evidence>
<proteinExistence type="predicted"/>
<sequence length="220" mass="23922">MPGVLSPLHRHGILQIGTQTVSTAFADSELPKVPKGVRQEFADISAMGTNFPGGDVMHQSLWRKNGADFNLWPKEERFYKGPRLGEYARPLVMNRNVLGYMNQAPVPLNAAEDELTLVAHASSAARRARAHAEYAQQASEKAEAFYKAAKARARALFYPDPPISVKPTADVYPMYSAGPTSISAAVAVLWASQPHTMAVVKGSRSERSRQFLGVSLTANG</sequence>
<gene>
    <name evidence="1" type="ORF">SPIL2461_LOCUS23020</name>
</gene>
<evidence type="ECO:0000313" key="2">
    <source>
        <dbReference type="Proteomes" id="UP000649617"/>
    </source>
</evidence>
<protein>
    <submittedName>
        <fullName evidence="1">Uncharacterized protein</fullName>
    </submittedName>
</protein>
<dbReference type="EMBL" id="CAJNIZ010047847">
    <property type="protein sequence ID" value="CAE7776968.1"/>
    <property type="molecule type" value="Genomic_DNA"/>
</dbReference>
<accession>A0A812YI15</accession>
<name>A0A812YI15_SYMPI</name>